<accession>A0A6A4QG73</accession>
<dbReference type="OrthoDB" id="2000333at2759"/>
<dbReference type="GO" id="GO:0007076">
    <property type="term" value="P:mitotic chromosome condensation"/>
    <property type="evidence" value="ECO:0007669"/>
    <property type="project" value="InterPro"/>
</dbReference>
<proteinExistence type="predicted"/>
<comment type="caution">
    <text evidence="1">The sequence shown here is derived from an EMBL/GenBank/DDBJ whole genome shotgun (WGS) entry which is preliminary data.</text>
</comment>
<gene>
    <name evidence="1" type="ORF">Lalb_Chr06g0173621</name>
</gene>
<evidence type="ECO:0000313" key="2">
    <source>
        <dbReference type="Proteomes" id="UP000447434"/>
    </source>
</evidence>
<keyword evidence="2" id="KW-1185">Reference proteome</keyword>
<dbReference type="GO" id="GO:0042393">
    <property type="term" value="F:histone binding"/>
    <property type="evidence" value="ECO:0007669"/>
    <property type="project" value="TreeGrafter"/>
</dbReference>
<dbReference type="InterPro" id="IPR026971">
    <property type="entry name" value="CND1/NCAPD3"/>
</dbReference>
<organism evidence="1 2">
    <name type="scientific">Lupinus albus</name>
    <name type="common">White lupine</name>
    <name type="synonym">Lupinus termis</name>
    <dbReference type="NCBI Taxonomy" id="3870"/>
    <lineage>
        <taxon>Eukaryota</taxon>
        <taxon>Viridiplantae</taxon>
        <taxon>Streptophyta</taxon>
        <taxon>Embryophyta</taxon>
        <taxon>Tracheophyta</taxon>
        <taxon>Spermatophyta</taxon>
        <taxon>Magnoliopsida</taxon>
        <taxon>eudicotyledons</taxon>
        <taxon>Gunneridae</taxon>
        <taxon>Pentapetalae</taxon>
        <taxon>rosids</taxon>
        <taxon>fabids</taxon>
        <taxon>Fabales</taxon>
        <taxon>Fabaceae</taxon>
        <taxon>Papilionoideae</taxon>
        <taxon>50 kb inversion clade</taxon>
        <taxon>genistoids sensu lato</taxon>
        <taxon>core genistoids</taxon>
        <taxon>Genisteae</taxon>
        <taxon>Lupinus</taxon>
    </lineage>
</organism>
<dbReference type="PANTHER" id="PTHR14222">
    <property type="entry name" value="CONDENSIN"/>
    <property type="match status" value="1"/>
</dbReference>
<protein>
    <submittedName>
        <fullName evidence="1">Putative condensin subunit 1/Condensin-2 complex subunit D3</fullName>
    </submittedName>
</protein>
<dbReference type="EMBL" id="WOCE01000006">
    <property type="protein sequence ID" value="KAE9612486.1"/>
    <property type="molecule type" value="Genomic_DNA"/>
</dbReference>
<dbReference type="AlphaFoldDB" id="A0A6A4QG73"/>
<dbReference type="GO" id="GO:0000796">
    <property type="term" value="C:condensin complex"/>
    <property type="evidence" value="ECO:0007669"/>
    <property type="project" value="TreeGrafter"/>
</dbReference>
<dbReference type="GO" id="GO:0000779">
    <property type="term" value="C:condensed chromosome, centromeric region"/>
    <property type="evidence" value="ECO:0007669"/>
    <property type="project" value="TreeGrafter"/>
</dbReference>
<name>A0A6A4QG73_LUPAL</name>
<dbReference type="Proteomes" id="UP000447434">
    <property type="component" value="Chromosome 6"/>
</dbReference>
<sequence length="222" mass="24636">MGFGLPGNIWYAATDKAIAAIYAIHPTPETIAADMIKKSFSSVFNDGSGDMQSDNDTSSCSIPATVEVAKLSRCLFVISHIAMNQLVYVECCARKIQKQKLAKRKRRFRIRDNDINAELGFAASEDAALDALFEKAEKEIVSGGSNDKNLIGICATFVSKLCRNFRLMQKIWILAVNKETLKVKILSSSYRIMSCIKLTKGVANTLLFYQRHLSAHHISHSL</sequence>
<reference evidence="2" key="1">
    <citation type="journal article" date="2020" name="Nat. Commun.">
        <title>Genome sequence of the cluster root forming white lupin.</title>
        <authorList>
            <person name="Hufnagel B."/>
            <person name="Marques A."/>
            <person name="Soriano A."/>
            <person name="Marques L."/>
            <person name="Divol F."/>
            <person name="Doumas P."/>
            <person name="Sallet E."/>
            <person name="Mancinotti D."/>
            <person name="Carrere S."/>
            <person name="Marande W."/>
            <person name="Arribat S."/>
            <person name="Keller J."/>
            <person name="Huneau C."/>
            <person name="Blein T."/>
            <person name="Aime D."/>
            <person name="Laguerre M."/>
            <person name="Taylor J."/>
            <person name="Schubert V."/>
            <person name="Nelson M."/>
            <person name="Geu-Flores F."/>
            <person name="Crespi M."/>
            <person name="Gallardo-Guerrero K."/>
            <person name="Delaux P.-M."/>
            <person name="Salse J."/>
            <person name="Berges H."/>
            <person name="Guyot R."/>
            <person name="Gouzy J."/>
            <person name="Peret B."/>
        </authorList>
    </citation>
    <scope>NUCLEOTIDE SEQUENCE [LARGE SCALE GENOMIC DNA]</scope>
    <source>
        <strain evidence="2">cv. Amiga</strain>
    </source>
</reference>
<dbReference type="PANTHER" id="PTHR14222:SF2">
    <property type="entry name" value="CONDENSIN COMPLEX SUBUNIT 1"/>
    <property type="match status" value="1"/>
</dbReference>
<evidence type="ECO:0000313" key="1">
    <source>
        <dbReference type="EMBL" id="KAE9612486.1"/>
    </source>
</evidence>
<dbReference type="GO" id="GO:0010032">
    <property type="term" value="P:meiotic chromosome condensation"/>
    <property type="evidence" value="ECO:0007669"/>
    <property type="project" value="TreeGrafter"/>
</dbReference>